<keyword evidence="1" id="KW-1133">Transmembrane helix</keyword>
<protein>
    <recommendedName>
        <fullName evidence="2">DUF4220 domain-containing protein</fullName>
    </recommendedName>
</protein>
<evidence type="ECO:0000259" key="2">
    <source>
        <dbReference type="Pfam" id="PF13968"/>
    </source>
</evidence>
<evidence type="ECO:0000256" key="1">
    <source>
        <dbReference type="SAM" id="Phobius"/>
    </source>
</evidence>
<feature type="transmembrane region" description="Helical" evidence="1">
    <location>
        <begin position="33"/>
        <end position="50"/>
    </location>
</feature>
<dbReference type="InterPro" id="IPR025315">
    <property type="entry name" value="DUF4220"/>
</dbReference>
<sequence length="290" mass="33123">MMIAAPAIVLVLAALFLAGIFNLDAVLDRKQRLLLSSALALSLPVMSYLFKDAMGEGASDLPERAGVILTWMLTLELLRKKLDEIRDRESYAGTVQRAGRAAWLGSLIYYNITSVGRKAVFSILWILCVTKLLQRIVFTEVEKRSYPDKSWIIYSYMGRIMSEDQDDNLLGVHGDEILKRCKYIVMGEEKLVRKVTADGYELKEIIGSCCDRDRSITVEENSTITVGQVWQLAEVHPGFASFDRDRSIRRACLSFALFKLLRRRFEHLPELPIKLCCHERPCRMKRHCSK</sequence>
<dbReference type="EMBL" id="JACEFO010002303">
    <property type="protein sequence ID" value="KAF8667043.1"/>
    <property type="molecule type" value="Genomic_DNA"/>
</dbReference>
<keyword evidence="1" id="KW-0812">Transmembrane</keyword>
<dbReference type="Pfam" id="PF13968">
    <property type="entry name" value="DUF4220"/>
    <property type="match status" value="1"/>
</dbReference>
<keyword evidence="4" id="KW-1185">Reference proteome</keyword>
<accession>A0A835AN69</accession>
<feature type="domain" description="DUF4220" evidence="2">
    <location>
        <begin position="99"/>
        <end position="269"/>
    </location>
</feature>
<reference evidence="3" key="1">
    <citation type="submission" date="2020-07" db="EMBL/GenBank/DDBJ databases">
        <title>Genome sequence and genetic diversity analysis of an under-domesticated orphan crop, white fonio (Digitaria exilis).</title>
        <authorList>
            <person name="Bennetzen J.L."/>
            <person name="Chen S."/>
            <person name="Ma X."/>
            <person name="Wang X."/>
            <person name="Yssel A.E.J."/>
            <person name="Chaluvadi S.R."/>
            <person name="Johnson M."/>
            <person name="Gangashetty P."/>
            <person name="Hamidou F."/>
            <person name="Sanogo M.D."/>
            <person name="Zwaenepoel A."/>
            <person name="Wallace J."/>
            <person name="Van De Peer Y."/>
            <person name="Van Deynze A."/>
        </authorList>
    </citation>
    <scope>NUCLEOTIDE SEQUENCE</scope>
    <source>
        <tissue evidence="3">Leaves</tissue>
    </source>
</reference>
<evidence type="ECO:0000313" key="3">
    <source>
        <dbReference type="EMBL" id="KAF8667043.1"/>
    </source>
</evidence>
<name>A0A835AN69_9POAL</name>
<dbReference type="OrthoDB" id="694770at2759"/>
<gene>
    <name evidence="3" type="ORF">HU200_053217</name>
</gene>
<proteinExistence type="predicted"/>
<organism evidence="3 4">
    <name type="scientific">Digitaria exilis</name>
    <dbReference type="NCBI Taxonomy" id="1010633"/>
    <lineage>
        <taxon>Eukaryota</taxon>
        <taxon>Viridiplantae</taxon>
        <taxon>Streptophyta</taxon>
        <taxon>Embryophyta</taxon>
        <taxon>Tracheophyta</taxon>
        <taxon>Spermatophyta</taxon>
        <taxon>Magnoliopsida</taxon>
        <taxon>Liliopsida</taxon>
        <taxon>Poales</taxon>
        <taxon>Poaceae</taxon>
        <taxon>PACMAD clade</taxon>
        <taxon>Panicoideae</taxon>
        <taxon>Panicodae</taxon>
        <taxon>Paniceae</taxon>
        <taxon>Anthephorinae</taxon>
        <taxon>Digitaria</taxon>
    </lineage>
</organism>
<evidence type="ECO:0000313" key="4">
    <source>
        <dbReference type="Proteomes" id="UP000636709"/>
    </source>
</evidence>
<keyword evidence="1" id="KW-0472">Membrane</keyword>
<comment type="caution">
    <text evidence="3">The sequence shown here is derived from an EMBL/GenBank/DDBJ whole genome shotgun (WGS) entry which is preliminary data.</text>
</comment>
<dbReference type="AlphaFoldDB" id="A0A835AN69"/>
<dbReference type="Proteomes" id="UP000636709">
    <property type="component" value="Unassembled WGS sequence"/>
</dbReference>